<evidence type="ECO:0008006" key="2">
    <source>
        <dbReference type="Google" id="ProtNLM"/>
    </source>
</evidence>
<accession>A0A382JQF4</accession>
<protein>
    <recommendedName>
        <fullName evidence="2">Dockerin domain-containing protein</fullName>
    </recommendedName>
</protein>
<proteinExistence type="predicted"/>
<evidence type="ECO:0000313" key="1">
    <source>
        <dbReference type="EMBL" id="SVC13986.1"/>
    </source>
</evidence>
<dbReference type="EMBL" id="UINC01075621">
    <property type="protein sequence ID" value="SVC13986.1"/>
    <property type="molecule type" value="Genomic_DNA"/>
</dbReference>
<sequence>MNILDIIALVNLILNDQYDWIGDINSDELINILDVIQLVNLILS</sequence>
<name>A0A382JQF4_9ZZZZ</name>
<reference evidence="1" key="1">
    <citation type="submission" date="2018-05" db="EMBL/GenBank/DDBJ databases">
        <authorList>
            <person name="Lanie J.A."/>
            <person name="Ng W.-L."/>
            <person name="Kazmierczak K.M."/>
            <person name="Andrzejewski T.M."/>
            <person name="Davidsen T.M."/>
            <person name="Wayne K.J."/>
            <person name="Tettelin H."/>
            <person name="Glass J.I."/>
            <person name="Rusch D."/>
            <person name="Podicherti R."/>
            <person name="Tsui H.-C.T."/>
            <person name="Winkler M.E."/>
        </authorList>
    </citation>
    <scope>NUCLEOTIDE SEQUENCE</scope>
</reference>
<dbReference type="AlphaFoldDB" id="A0A382JQF4"/>
<organism evidence="1">
    <name type="scientific">marine metagenome</name>
    <dbReference type="NCBI Taxonomy" id="408172"/>
    <lineage>
        <taxon>unclassified sequences</taxon>
        <taxon>metagenomes</taxon>
        <taxon>ecological metagenomes</taxon>
    </lineage>
</organism>
<gene>
    <name evidence="1" type="ORF">METZ01_LOCUS266840</name>
</gene>